<proteinExistence type="predicted"/>
<keyword evidence="2" id="KW-1185">Reference proteome</keyword>
<name>A0A4R0P191_9SPHI</name>
<evidence type="ECO:0000313" key="2">
    <source>
        <dbReference type="Proteomes" id="UP000291485"/>
    </source>
</evidence>
<dbReference type="EMBL" id="SJSN01000006">
    <property type="protein sequence ID" value="TCD10506.1"/>
    <property type="molecule type" value="Genomic_DNA"/>
</dbReference>
<dbReference type="RefSeq" id="WP_131557923.1">
    <property type="nucleotide sequence ID" value="NZ_SJSN01000006.1"/>
</dbReference>
<dbReference type="Proteomes" id="UP000291485">
    <property type="component" value="Unassembled WGS sequence"/>
</dbReference>
<evidence type="ECO:0000313" key="1">
    <source>
        <dbReference type="EMBL" id="TCD10506.1"/>
    </source>
</evidence>
<sequence length="199" mass="23141">MKKYLTILIIFIAYNHSFSQEKLVKDIDFDGVKDTAYVDTTGVIVCQLSTNKFKKIKSKAVETYNDNTEIISTKNGFSFKNNWMRAGYDNQFRYNKTLKKVQLIGMSRYEFGNAANDGSGNSSVNLLTGDYLGDWNYFDHLANKEQGELVKIPTIKTKMPFKQIFLEDFSEQTYFNYSTRCANLFTKHKKIEMKRRSKN</sequence>
<organism evidence="1 2">
    <name type="scientific">Pedobacter frigidisoli</name>
    <dbReference type="NCBI Taxonomy" id="2530455"/>
    <lineage>
        <taxon>Bacteria</taxon>
        <taxon>Pseudomonadati</taxon>
        <taxon>Bacteroidota</taxon>
        <taxon>Sphingobacteriia</taxon>
        <taxon>Sphingobacteriales</taxon>
        <taxon>Sphingobacteriaceae</taxon>
        <taxon>Pedobacter</taxon>
    </lineage>
</organism>
<comment type="caution">
    <text evidence="1">The sequence shown here is derived from an EMBL/GenBank/DDBJ whole genome shotgun (WGS) entry which is preliminary data.</text>
</comment>
<gene>
    <name evidence="1" type="ORF">EZ449_09165</name>
</gene>
<dbReference type="OrthoDB" id="1439845at2"/>
<dbReference type="AlphaFoldDB" id="A0A4R0P191"/>
<reference evidence="1 2" key="1">
    <citation type="submission" date="2019-02" db="EMBL/GenBank/DDBJ databases">
        <title>Pedobacter sp. RP-3-11 sp. nov., isolated from Arctic soil.</title>
        <authorList>
            <person name="Dahal R.H."/>
        </authorList>
    </citation>
    <scope>NUCLEOTIDE SEQUENCE [LARGE SCALE GENOMIC DNA]</scope>
    <source>
        <strain evidence="1 2">RP-3-11</strain>
    </source>
</reference>
<protein>
    <submittedName>
        <fullName evidence="1">Uncharacterized protein</fullName>
    </submittedName>
</protein>
<accession>A0A4R0P191</accession>